<dbReference type="AlphaFoldDB" id="A0A378JSN0"/>
<dbReference type="RefSeq" id="WP_202972356.1">
    <property type="nucleotide sequence ID" value="NZ_CAAAJG010000055.1"/>
</dbReference>
<evidence type="ECO:0000313" key="1">
    <source>
        <dbReference type="EMBL" id="KTD38545.1"/>
    </source>
</evidence>
<dbReference type="Proteomes" id="UP000054985">
    <property type="component" value="Unassembled WGS sequence"/>
</dbReference>
<name>A0A378JSN0_9GAMM</name>
<sequence length="96" mass="10951">MQHTIFVERERTADFQTTKGLLDILGRNGNKDDIMAFLIERNLPVDEIGADQLAEQIINLPPKLGYLTISNALQWRLQYSRVIQQAGNVDGITRIR</sequence>
<reference evidence="1 3" key="1">
    <citation type="submission" date="2015-11" db="EMBL/GenBank/DDBJ databases">
        <title>Genomic analysis of 38 Legionella species identifies large and diverse effector repertoires.</title>
        <authorList>
            <person name="Burstein D."/>
            <person name="Amaro F."/>
            <person name="Zusman T."/>
            <person name="Lifshitz Z."/>
            <person name="Cohen O."/>
            <person name="Gilbert J.A."/>
            <person name="Pupko T."/>
            <person name="Shuman H.A."/>
            <person name="Segal G."/>
        </authorList>
    </citation>
    <scope>NUCLEOTIDE SEQUENCE [LARGE SCALE GENOMIC DNA]</scope>
    <source>
        <strain evidence="1 3">ATCC 43877</strain>
    </source>
</reference>
<proteinExistence type="predicted"/>
<evidence type="ECO:0000313" key="4">
    <source>
        <dbReference type="Proteomes" id="UP000254040"/>
    </source>
</evidence>
<evidence type="ECO:0008006" key="5">
    <source>
        <dbReference type="Google" id="ProtNLM"/>
    </source>
</evidence>
<keyword evidence="3" id="KW-1185">Reference proteome</keyword>
<dbReference type="Proteomes" id="UP000254040">
    <property type="component" value="Unassembled WGS sequence"/>
</dbReference>
<dbReference type="EMBL" id="LNYN01000009">
    <property type="protein sequence ID" value="KTD38545.1"/>
    <property type="molecule type" value="Genomic_DNA"/>
</dbReference>
<organism evidence="2 4">
    <name type="scientific">Legionella moravica</name>
    <dbReference type="NCBI Taxonomy" id="39962"/>
    <lineage>
        <taxon>Bacteria</taxon>
        <taxon>Pseudomonadati</taxon>
        <taxon>Pseudomonadota</taxon>
        <taxon>Gammaproteobacteria</taxon>
        <taxon>Legionellales</taxon>
        <taxon>Legionellaceae</taxon>
        <taxon>Legionella</taxon>
    </lineage>
</organism>
<dbReference type="STRING" id="39962.Lmor_0269"/>
<evidence type="ECO:0000313" key="2">
    <source>
        <dbReference type="EMBL" id="STX61735.1"/>
    </source>
</evidence>
<protein>
    <recommendedName>
        <fullName evidence="5">Restriction endonuclease</fullName>
    </recommendedName>
</protein>
<gene>
    <name evidence="1" type="ORF">Lmor_0269</name>
    <name evidence="2" type="ORF">NCTC12239_00652</name>
</gene>
<reference evidence="2 4" key="2">
    <citation type="submission" date="2018-06" db="EMBL/GenBank/DDBJ databases">
        <authorList>
            <consortium name="Pathogen Informatics"/>
            <person name="Doyle S."/>
        </authorList>
    </citation>
    <scope>NUCLEOTIDE SEQUENCE [LARGE SCALE GENOMIC DNA]</scope>
    <source>
        <strain evidence="2 4">NCTC12239</strain>
    </source>
</reference>
<accession>A0A378JSN0</accession>
<evidence type="ECO:0000313" key="3">
    <source>
        <dbReference type="Proteomes" id="UP000054985"/>
    </source>
</evidence>
<dbReference type="EMBL" id="UGOG01000001">
    <property type="protein sequence ID" value="STX61735.1"/>
    <property type="molecule type" value="Genomic_DNA"/>
</dbReference>